<dbReference type="CDD" id="cd03220">
    <property type="entry name" value="ABC_KpsT_Wzt"/>
    <property type="match status" value="1"/>
</dbReference>
<dbReference type="RefSeq" id="WP_072788497.1">
    <property type="nucleotide sequence ID" value="NZ_FQUL01000004.1"/>
</dbReference>
<dbReference type="Pfam" id="PF00005">
    <property type="entry name" value="ABC_tran"/>
    <property type="match status" value="1"/>
</dbReference>
<evidence type="ECO:0000256" key="1">
    <source>
        <dbReference type="ARBA" id="ARBA00005417"/>
    </source>
</evidence>
<dbReference type="STRING" id="1121881.SAMN02745225_00546"/>
<evidence type="ECO:0000256" key="2">
    <source>
        <dbReference type="ARBA" id="ARBA00022448"/>
    </source>
</evidence>
<dbReference type="InterPro" id="IPR003439">
    <property type="entry name" value="ABC_transporter-like_ATP-bd"/>
</dbReference>
<feature type="domain" description="ABC transporter" evidence="6">
    <location>
        <begin position="5"/>
        <end position="246"/>
    </location>
</feature>
<dbReference type="Pfam" id="PF14524">
    <property type="entry name" value="Wzt_C"/>
    <property type="match status" value="1"/>
</dbReference>
<dbReference type="CDD" id="cd10147">
    <property type="entry name" value="Wzt_C-like"/>
    <property type="match status" value="1"/>
</dbReference>
<dbReference type="AlphaFoldDB" id="A0A1M4T8F3"/>
<evidence type="ECO:0000256" key="5">
    <source>
        <dbReference type="SAM" id="MobiDB-lite"/>
    </source>
</evidence>
<gene>
    <name evidence="7" type="ORF">SAMN02745225_00546</name>
</gene>
<name>A0A1M4T8F3_9ACTN</name>
<evidence type="ECO:0000259" key="6">
    <source>
        <dbReference type="PROSITE" id="PS50893"/>
    </source>
</evidence>
<evidence type="ECO:0000313" key="7">
    <source>
        <dbReference type="EMBL" id="SHE40654.1"/>
    </source>
</evidence>
<dbReference type="Gene3D" id="3.40.50.300">
    <property type="entry name" value="P-loop containing nucleotide triphosphate hydrolases"/>
    <property type="match status" value="1"/>
</dbReference>
<dbReference type="SUPFAM" id="SSF52540">
    <property type="entry name" value="P-loop containing nucleoside triphosphate hydrolases"/>
    <property type="match status" value="1"/>
</dbReference>
<dbReference type="InterPro" id="IPR003593">
    <property type="entry name" value="AAA+_ATPase"/>
</dbReference>
<dbReference type="PANTHER" id="PTHR46743:SF2">
    <property type="entry name" value="TEICHOIC ACIDS EXPORT ATP-BINDING PROTEIN TAGH"/>
    <property type="match status" value="1"/>
</dbReference>
<organism evidence="7 8">
    <name type="scientific">Ferrithrix thermotolerans DSM 19514</name>
    <dbReference type="NCBI Taxonomy" id="1121881"/>
    <lineage>
        <taxon>Bacteria</taxon>
        <taxon>Bacillati</taxon>
        <taxon>Actinomycetota</taxon>
        <taxon>Acidimicrobiia</taxon>
        <taxon>Acidimicrobiales</taxon>
        <taxon>Acidimicrobiaceae</taxon>
        <taxon>Ferrithrix</taxon>
    </lineage>
</organism>
<protein>
    <submittedName>
        <fullName evidence="7">ABC-2 type transport system ATP-binding protein</fullName>
    </submittedName>
</protein>
<proteinExistence type="inferred from homology"/>
<evidence type="ECO:0000256" key="3">
    <source>
        <dbReference type="ARBA" id="ARBA00022741"/>
    </source>
</evidence>
<dbReference type="GO" id="GO:0016020">
    <property type="term" value="C:membrane"/>
    <property type="evidence" value="ECO:0007669"/>
    <property type="project" value="InterPro"/>
</dbReference>
<dbReference type="Gene3D" id="2.70.50.60">
    <property type="entry name" value="abc- transporter (atp binding component) like domain"/>
    <property type="match status" value="1"/>
</dbReference>
<dbReference type="SMART" id="SM00382">
    <property type="entry name" value="AAA"/>
    <property type="match status" value="1"/>
</dbReference>
<keyword evidence="4 7" id="KW-0067">ATP-binding</keyword>
<comment type="similarity">
    <text evidence="1">Belongs to the ABC transporter superfamily.</text>
</comment>
<accession>A0A1M4T8F3</accession>
<dbReference type="GO" id="GO:0016887">
    <property type="term" value="F:ATP hydrolysis activity"/>
    <property type="evidence" value="ECO:0007669"/>
    <property type="project" value="InterPro"/>
</dbReference>
<dbReference type="PROSITE" id="PS50893">
    <property type="entry name" value="ABC_TRANSPORTER_2"/>
    <property type="match status" value="1"/>
</dbReference>
<dbReference type="PANTHER" id="PTHR46743">
    <property type="entry name" value="TEICHOIC ACIDS EXPORT ATP-BINDING PROTEIN TAGH"/>
    <property type="match status" value="1"/>
</dbReference>
<evidence type="ECO:0000256" key="4">
    <source>
        <dbReference type="ARBA" id="ARBA00022840"/>
    </source>
</evidence>
<keyword evidence="8" id="KW-1185">Reference proteome</keyword>
<dbReference type="GO" id="GO:0005524">
    <property type="term" value="F:ATP binding"/>
    <property type="evidence" value="ECO:0007669"/>
    <property type="project" value="UniProtKB-KW"/>
</dbReference>
<dbReference type="GO" id="GO:0140359">
    <property type="term" value="F:ABC-type transporter activity"/>
    <property type="evidence" value="ECO:0007669"/>
    <property type="project" value="InterPro"/>
</dbReference>
<dbReference type="EMBL" id="FQUL01000004">
    <property type="protein sequence ID" value="SHE40654.1"/>
    <property type="molecule type" value="Genomic_DNA"/>
</dbReference>
<keyword evidence="3" id="KW-0547">Nucleotide-binding</keyword>
<dbReference type="InterPro" id="IPR027417">
    <property type="entry name" value="P-loop_NTPase"/>
</dbReference>
<sequence>MSISVDVRDVSKRFRLVHDKYNSLKERVIHAGRVPHEDFWALQNISLQVNEGETVGLLGHNGSGKSTLLKCIAGILQPTTGEIAVRGRVASMLELGAGFSDELSGRANIFLNASLMGMSKKEIESKIDDIIDFAEIGPFIDNQVRFYSSGMYTRLGFAVAVNMDPHILLVDEVLAVGDENFQRKCIDKIRSFQKEGRTIVFVSHSPDLVRSICDRAYVLDHGKIVGQGNVQDAISILRDFQMAGSSLVNDPSDPANAKKPKPSDHHNSGEKRVLISSLEIQGESTGGSAPLQSGDSAILRVGYEVLNYVPTDVIFGLEILDAKGETVYRGDTATLEMPPLTLVGKGNILVRLGSLPLGEGVYSVSVSLVDLHGGTLLDWRSLDNSVKVLCQQKSSGVLALNFTTFVEQTI</sequence>
<dbReference type="Proteomes" id="UP000184295">
    <property type="component" value="Unassembled WGS sequence"/>
</dbReference>
<feature type="region of interest" description="Disordered" evidence="5">
    <location>
        <begin position="248"/>
        <end position="270"/>
    </location>
</feature>
<dbReference type="InterPro" id="IPR015860">
    <property type="entry name" value="ABC_transpr_TagH-like"/>
</dbReference>
<reference evidence="8" key="1">
    <citation type="submission" date="2016-11" db="EMBL/GenBank/DDBJ databases">
        <authorList>
            <person name="Varghese N."/>
            <person name="Submissions S."/>
        </authorList>
    </citation>
    <scope>NUCLEOTIDE SEQUENCE [LARGE SCALE GENOMIC DNA]</scope>
    <source>
        <strain evidence="8">DSM 19514</strain>
    </source>
</reference>
<evidence type="ECO:0000313" key="8">
    <source>
        <dbReference type="Proteomes" id="UP000184295"/>
    </source>
</evidence>
<dbReference type="InterPro" id="IPR029439">
    <property type="entry name" value="Wzt_C"/>
</dbReference>
<feature type="compositionally biased region" description="Basic and acidic residues" evidence="5">
    <location>
        <begin position="261"/>
        <end position="270"/>
    </location>
</feature>
<dbReference type="InterPro" id="IPR050683">
    <property type="entry name" value="Bact_Polysacc_Export_ATP-bd"/>
</dbReference>
<keyword evidence="2" id="KW-0813">Transport</keyword>